<gene>
    <name evidence="2" type="ORF">BN4615_P9123</name>
</gene>
<organism evidence="2">
    <name type="scientific">Nonomuraea gerenzanensis</name>
    <dbReference type="NCBI Taxonomy" id="93944"/>
    <lineage>
        <taxon>Bacteria</taxon>
        <taxon>Bacillati</taxon>
        <taxon>Actinomycetota</taxon>
        <taxon>Actinomycetes</taxon>
        <taxon>Streptosporangiales</taxon>
        <taxon>Streptosporangiaceae</taxon>
        <taxon>Nonomuraea</taxon>
    </lineage>
</organism>
<evidence type="ECO:0000313" key="2">
    <source>
        <dbReference type="EMBL" id="SBO99607.1"/>
    </source>
</evidence>
<proteinExistence type="predicted"/>
<dbReference type="AlphaFoldDB" id="A0A1M4EL76"/>
<feature type="region of interest" description="Disordered" evidence="1">
    <location>
        <begin position="1"/>
        <end position="22"/>
    </location>
</feature>
<name>A0A1M4EL76_9ACTN</name>
<accession>A0A1M4EL76</accession>
<protein>
    <submittedName>
        <fullName evidence="2">Uncharacterized protein</fullName>
    </submittedName>
</protein>
<sequence>MGREARAVGHRNAGTADRSLNGPRDVAVAGEAQAAALGVTHTQALHRGRGRRPFGNRFQSLSSFPCKSSFVSG</sequence>
<evidence type="ECO:0000256" key="1">
    <source>
        <dbReference type="SAM" id="MobiDB-lite"/>
    </source>
</evidence>
<dbReference type="EMBL" id="LT559118">
    <property type="protein sequence ID" value="SBO99607.1"/>
    <property type="molecule type" value="Genomic_DNA"/>
</dbReference>
<reference evidence="2" key="1">
    <citation type="submission" date="2016-04" db="EMBL/GenBank/DDBJ databases">
        <authorList>
            <person name="Evans L.H."/>
            <person name="Alamgir A."/>
            <person name="Owens N."/>
            <person name="Weber N.D."/>
            <person name="Virtaneva K."/>
            <person name="Barbian K."/>
            <person name="Babar A."/>
            <person name="Rosenke K."/>
        </authorList>
    </citation>
    <scope>NUCLEOTIDE SEQUENCE</scope>
    <source>
        <strain evidence="2">Nono1</strain>
    </source>
</reference>